<evidence type="ECO:0000256" key="3">
    <source>
        <dbReference type="ARBA" id="ARBA00022989"/>
    </source>
</evidence>
<dbReference type="GO" id="GO:0016020">
    <property type="term" value="C:membrane"/>
    <property type="evidence" value="ECO:0007669"/>
    <property type="project" value="UniProtKB-SubCell"/>
</dbReference>
<dbReference type="InterPro" id="IPR051533">
    <property type="entry name" value="WaaL-like"/>
</dbReference>
<feature type="transmembrane region" description="Helical" evidence="5">
    <location>
        <begin position="122"/>
        <end position="144"/>
    </location>
</feature>
<evidence type="ECO:0000256" key="1">
    <source>
        <dbReference type="ARBA" id="ARBA00004141"/>
    </source>
</evidence>
<gene>
    <name evidence="7" type="ORF">MAMMFC1_02299</name>
</gene>
<reference evidence="7 8" key="1">
    <citation type="journal article" date="2018" name="Int. J. Syst. Evol. Microbiol.">
        <title>Methylomusa anaerophila gen. nov., sp. nov., an anaerobic methanol-utilizing bacterium isolated from a microbial fuel cell.</title>
        <authorList>
            <person name="Amano N."/>
            <person name="Yamamuro A."/>
            <person name="Miyahara M."/>
            <person name="Kouzuma A."/>
            <person name="Abe T."/>
            <person name="Watanabe K."/>
        </authorList>
    </citation>
    <scope>NUCLEOTIDE SEQUENCE [LARGE SCALE GENOMIC DNA]</scope>
    <source>
        <strain evidence="7 8">MMFC1</strain>
    </source>
</reference>
<feature type="transmembrane region" description="Helical" evidence="5">
    <location>
        <begin position="37"/>
        <end position="56"/>
    </location>
</feature>
<dbReference type="InterPro" id="IPR007016">
    <property type="entry name" value="O-antigen_ligase-rel_domated"/>
</dbReference>
<dbReference type="RefSeq" id="WP_126308609.1">
    <property type="nucleotide sequence ID" value="NZ_AP018449.1"/>
</dbReference>
<keyword evidence="7" id="KW-0436">Ligase</keyword>
<evidence type="ECO:0000256" key="5">
    <source>
        <dbReference type="SAM" id="Phobius"/>
    </source>
</evidence>
<feature type="transmembrane region" description="Helical" evidence="5">
    <location>
        <begin position="97"/>
        <end position="115"/>
    </location>
</feature>
<evidence type="ECO:0000259" key="6">
    <source>
        <dbReference type="Pfam" id="PF04932"/>
    </source>
</evidence>
<organism evidence="7 8">
    <name type="scientific">Methylomusa anaerophila</name>
    <dbReference type="NCBI Taxonomy" id="1930071"/>
    <lineage>
        <taxon>Bacteria</taxon>
        <taxon>Bacillati</taxon>
        <taxon>Bacillota</taxon>
        <taxon>Negativicutes</taxon>
        <taxon>Selenomonadales</taxon>
        <taxon>Sporomusaceae</taxon>
        <taxon>Methylomusa</taxon>
    </lineage>
</organism>
<feature type="transmembrane region" description="Helical" evidence="5">
    <location>
        <begin position="230"/>
        <end position="249"/>
    </location>
</feature>
<name>A0A348AKL7_9FIRM</name>
<comment type="subcellular location">
    <subcellularLocation>
        <location evidence="1">Membrane</location>
        <topology evidence="1">Multi-pass membrane protein</topology>
    </subcellularLocation>
</comment>
<sequence>MHTINNDIKPGITGKIDKIQFFLVCIAGLLVSNHQSVQVVNIFYVVGALLLINVVLLTRKIPVIDKTMVIIVGQFFGLILFVNLFSRDVVRSYDYLYDLFLMPALPLFLIPLTITKKEQIMYVLQIMMFPVLILAINTVFEGVYYHHFYWDIVYFTGHHNVKNFGFLAIMLLPFVWAFMQLEEHKQKQRLWEIVLFLFMIGILCSALRALWGFLPVFLLLNAYFEKNKKLIWAASAVTVICIMLIPMLMPNIMTRIMVSDSQDRLAMTYTAIKMGLSSPWVGIGSNIYPTVSNSAEFYSEGMLYFGYAHNIFLMFFAETGIIGLVSIIVLFGGLISYAWIQSTKRHDQIIAAFIIAWISFINYNFTDYIFLNKNETCFMFFVMGLMIAYLNILRQSPSEGVILSKDQQLEEIIT</sequence>
<dbReference type="Proteomes" id="UP000276437">
    <property type="component" value="Chromosome"/>
</dbReference>
<evidence type="ECO:0000313" key="8">
    <source>
        <dbReference type="Proteomes" id="UP000276437"/>
    </source>
</evidence>
<keyword evidence="4 5" id="KW-0472">Membrane</keyword>
<dbReference type="EMBL" id="AP018449">
    <property type="protein sequence ID" value="BBB91615.1"/>
    <property type="molecule type" value="Genomic_DNA"/>
</dbReference>
<feature type="transmembrane region" description="Helical" evidence="5">
    <location>
        <begin position="193"/>
        <end position="224"/>
    </location>
</feature>
<dbReference type="Pfam" id="PF04932">
    <property type="entry name" value="Wzy_C"/>
    <property type="match status" value="1"/>
</dbReference>
<feature type="transmembrane region" description="Helical" evidence="5">
    <location>
        <begin position="311"/>
        <end position="337"/>
    </location>
</feature>
<proteinExistence type="predicted"/>
<feature type="transmembrane region" description="Helical" evidence="5">
    <location>
        <begin position="377"/>
        <end position="393"/>
    </location>
</feature>
<evidence type="ECO:0000256" key="4">
    <source>
        <dbReference type="ARBA" id="ARBA00023136"/>
    </source>
</evidence>
<dbReference type="AlphaFoldDB" id="A0A348AKL7"/>
<dbReference type="KEGG" id="mana:MAMMFC1_02299"/>
<accession>A0A348AKL7</accession>
<dbReference type="PANTHER" id="PTHR37422">
    <property type="entry name" value="TEICHURONIC ACID BIOSYNTHESIS PROTEIN TUAE"/>
    <property type="match status" value="1"/>
</dbReference>
<dbReference type="PANTHER" id="PTHR37422:SF13">
    <property type="entry name" value="LIPOPOLYSACCHARIDE BIOSYNTHESIS PROTEIN PA4999-RELATED"/>
    <property type="match status" value="1"/>
</dbReference>
<evidence type="ECO:0000256" key="2">
    <source>
        <dbReference type="ARBA" id="ARBA00022692"/>
    </source>
</evidence>
<feature type="domain" description="O-antigen ligase-related" evidence="6">
    <location>
        <begin position="194"/>
        <end position="327"/>
    </location>
</feature>
<feature type="transmembrane region" description="Helical" evidence="5">
    <location>
        <begin position="164"/>
        <end position="181"/>
    </location>
</feature>
<protein>
    <submittedName>
        <fullName evidence="7">O-Antigen ligase</fullName>
    </submittedName>
</protein>
<keyword evidence="2 5" id="KW-0812">Transmembrane</keyword>
<evidence type="ECO:0000313" key="7">
    <source>
        <dbReference type="EMBL" id="BBB91615.1"/>
    </source>
</evidence>
<feature type="transmembrane region" description="Helical" evidence="5">
    <location>
        <begin position="68"/>
        <end position="85"/>
    </location>
</feature>
<dbReference type="GO" id="GO:0016874">
    <property type="term" value="F:ligase activity"/>
    <property type="evidence" value="ECO:0007669"/>
    <property type="project" value="UniProtKB-KW"/>
</dbReference>
<keyword evidence="8" id="KW-1185">Reference proteome</keyword>
<keyword evidence="3 5" id="KW-1133">Transmembrane helix</keyword>
<feature type="transmembrane region" description="Helical" evidence="5">
    <location>
        <begin position="270"/>
        <end position="291"/>
    </location>
</feature>
<feature type="transmembrane region" description="Helical" evidence="5">
    <location>
        <begin position="349"/>
        <end position="371"/>
    </location>
</feature>